<dbReference type="Gene3D" id="3.10.10.10">
    <property type="entry name" value="HIV Type 1 Reverse Transcriptase, subunit A, domain 1"/>
    <property type="match status" value="1"/>
</dbReference>
<feature type="region of interest" description="Disordered" evidence="1">
    <location>
        <begin position="221"/>
        <end position="241"/>
    </location>
</feature>
<feature type="domain" description="Reverse transcriptase/retrotransposon-derived protein RNase H-like" evidence="3">
    <location>
        <begin position="566"/>
        <end position="652"/>
    </location>
</feature>
<organism evidence="4 5">
    <name type="scientific">Phytophthora megakarya</name>
    <dbReference type="NCBI Taxonomy" id="4795"/>
    <lineage>
        <taxon>Eukaryota</taxon>
        <taxon>Sar</taxon>
        <taxon>Stramenopiles</taxon>
        <taxon>Oomycota</taxon>
        <taxon>Peronosporomycetes</taxon>
        <taxon>Peronosporales</taxon>
        <taxon>Peronosporaceae</taxon>
        <taxon>Phytophthora</taxon>
    </lineage>
</organism>
<dbReference type="GO" id="GO:0008233">
    <property type="term" value="F:peptidase activity"/>
    <property type="evidence" value="ECO:0007669"/>
    <property type="project" value="UniProtKB-KW"/>
</dbReference>
<feature type="domain" description="Reverse transcriptase" evidence="2">
    <location>
        <begin position="349"/>
        <end position="490"/>
    </location>
</feature>
<comment type="caution">
    <text evidence="4">The sequence shown here is derived from an EMBL/GenBank/DDBJ whole genome shotgun (WGS) entry which is preliminary data.</text>
</comment>
<dbReference type="Gene3D" id="3.30.70.270">
    <property type="match status" value="2"/>
</dbReference>
<proteinExistence type="predicted"/>
<dbReference type="Proteomes" id="UP000198211">
    <property type="component" value="Unassembled WGS sequence"/>
</dbReference>
<evidence type="ECO:0000256" key="1">
    <source>
        <dbReference type="SAM" id="MobiDB-lite"/>
    </source>
</evidence>
<dbReference type="SUPFAM" id="SSF56672">
    <property type="entry name" value="DNA/RNA polymerases"/>
    <property type="match status" value="1"/>
</dbReference>
<dbReference type="STRING" id="4795.A0A225VUI6"/>
<dbReference type="PANTHER" id="PTHR33064">
    <property type="entry name" value="POL PROTEIN"/>
    <property type="match status" value="1"/>
</dbReference>
<dbReference type="Gene3D" id="2.40.70.10">
    <property type="entry name" value="Acid Proteases"/>
    <property type="match status" value="1"/>
</dbReference>
<dbReference type="Pfam" id="PF17919">
    <property type="entry name" value="RT_RNaseH_2"/>
    <property type="match status" value="1"/>
</dbReference>
<gene>
    <name evidence="4" type="ORF">PHMEG_00018364</name>
</gene>
<dbReference type="CDD" id="cd01647">
    <property type="entry name" value="RT_LTR"/>
    <property type="match status" value="1"/>
</dbReference>
<evidence type="ECO:0000313" key="5">
    <source>
        <dbReference type="Proteomes" id="UP000198211"/>
    </source>
</evidence>
<dbReference type="OrthoDB" id="126002at2759"/>
<dbReference type="EMBL" id="NBNE01002949">
    <property type="protein sequence ID" value="OWZ09002.1"/>
    <property type="molecule type" value="Genomic_DNA"/>
</dbReference>
<dbReference type="InterPro" id="IPR021109">
    <property type="entry name" value="Peptidase_aspartic_dom_sf"/>
</dbReference>
<dbReference type="InterPro" id="IPR043502">
    <property type="entry name" value="DNA/RNA_pol_sf"/>
</dbReference>
<dbReference type="SUPFAM" id="SSF50630">
    <property type="entry name" value="Acid proteases"/>
    <property type="match status" value="1"/>
</dbReference>
<dbReference type="GO" id="GO:0006508">
    <property type="term" value="P:proteolysis"/>
    <property type="evidence" value="ECO:0007669"/>
    <property type="project" value="UniProtKB-KW"/>
</dbReference>
<dbReference type="InterPro" id="IPR043128">
    <property type="entry name" value="Rev_trsase/Diguanyl_cyclase"/>
</dbReference>
<keyword evidence="4" id="KW-0645">Protease</keyword>
<evidence type="ECO:0000259" key="3">
    <source>
        <dbReference type="Pfam" id="PF17919"/>
    </source>
</evidence>
<dbReference type="InterPro" id="IPR041577">
    <property type="entry name" value="RT_RNaseH_2"/>
</dbReference>
<dbReference type="PANTHER" id="PTHR33064:SF37">
    <property type="entry name" value="RIBONUCLEASE H"/>
    <property type="match status" value="1"/>
</dbReference>
<protein>
    <submittedName>
        <fullName evidence="4">Eukaryotic/viral aspartic protease</fullName>
    </submittedName>
</protein>
<dbReference type="InterPro" id="IPR000477">
    <property type="entry name" value="RT_dom"/>
</dbReference>
<dbReference type="InterPro" id="IPR051320">
    <property type="entry name" value="Viral_Replic_Matur_Polypro"/>
</dbReference>
<reference evidence="5" key="1">
    <citation type="submission" date="2017-03" db="EMBL/GenBank/DDBJ databases">
        <title>Phytopthora megakarya and P. palmivora, two closely related causual agents of cacao black pod achieved similar genome size and gene model numbers by different mechanisms.</title>
        <authorList>
            <person name="Ali S."/>
            <person name="Shao J."/>
            <person name="Larry D.J."/>
            <person name="Kronmiller B."/>
            <person name="Shen D."/>
            <person name="Strem M.D."/>
            <person name="Melnick R.L."/>
            <person name="Guiltinan M.J."/>
            <person name="Tyler B.M."/>
            <person name="Meinhardt L.W."/>
            <person name="Bailey B.A."/>
        </authorList>
    </citation>
    <scope>NUCLEOTIDE SEQUENCE [LARGE SCALE GENOMIC DNA]</scope>
    <source>
        <strain evidence="5">zdho120</strain>
    </source>
</reference>
<evidence type="ECO:0000259" key="2">
    <source>
        <dbReference type="Pfam" id="PF00078"/>
    </source>
</evidence>
<accession>A0A225VUI6</accession>
<dbReference type="Pfam" id="PF00078">
    <property type="entry name" value="RVT_1"/>
    <property type="match status" value="1"/>
</dbReference>
<name>A0A225VUI6_9STRA</name>
<keyword evidence="5" id="KW-1185">Reference proteome</keyword>
<evidence type="ECO:0000313" key="4">
    <source>
        <dbReference type="EMBL" id="OWZ09002.1"/>
    </source>
</evidence>
<dbReference type="CDD" id="cd00303">
    <property type="entry name" value="retropepsin_like"/>
    <property type="match status" value="1"/>
</dbReference>
<dbReference type="AlphaFoldDB" id="A0A225VUI6"/>
<keyword evidence="4" id="KW-0378">Hydrolase</keyword>
<sequence>MVRTALEGAPRVSAIRSTDEYARQTPLGSIDLQPGERRGFWKYYAPGKWYKQAKIHGKLNNREAVMPLDTGAEVFILDTTFAREVGCQIDTSVTQECVGIRDETYFTVGKTRVKVTLAGNMVYYMDLWVGDLVGQNAIFGMNFMVPAGVRIDTADGTSCLPDEVRIQMIGRRPLYGSRMRPVTIPSLIRVAAGQTYDVPLRPEKGTQDALYPKIEHETRLGAEPEHGPHLNMGSTEEPEPSFKEIPEYEYADEEIEDLKIGRPEGVDPEEAAEMEERLRQVVWKKRKWLVGKGNALPPAANGVICDIDVGNARPVAQRVRKISSQFREKLAGLIRGLLSARMIRALVNGLTQLMVYPMPLVTDLLDDMDKYRWYCSLDMASGFWVVPMTDRARLIFAFITPFGLFEWLRMSFGLGNAPQIYLRLIDNALYGFWKLSPTDDTRDVFKDGSWDDLCEKVERLLDVCEEWHLSISVEKSEWGMPRVDYLGHEISENGLGVKPKNLGALAALNFPRTQKGLQSYLGSLNYYHHFISDFAIFATALYSLSARDFEERTMNPETRDVEKWDHAERAFTTLRNKIAATPMLKHFDADRQPVVIVYASDWASSAVLTQEHDGVYMPAKFTSRTLKPNELNYNITEMEILALLRVLNECHNMRV</sequence>